<reference evidence="1 2" key="1">
    <citation type="submission" date="2016-10" db="EMBL/GenBank/DDBJ databases">
        <title>The whole genome sequencing and assembly of L. cotyniformis subsp. torquens DSM 20004 strain.</title>
        <authorList>
            <person name="Park M.-K."/>
            <person name="Lee Y.-J."/>
            <person name="Yi H."/>
            <person name="Bahn Y.-S."/>
            <person name="Kim J.F."/>
            <person name="Lee D.-W."/>
        </authorList>
    </citation>
    <scope>NUCLEOTIDE SEQUENCE [LARGE SCALE GENOMIC DNA]</scope>
    <source>
        <strain evidence="1 2">DSM 20004</strain>
    </source>
</reference>
<accession>A0A2D1KMM8</accession>
<dbReference type="OrthoDB" id="2299023at2"/>
<gene>
    <name evidence="1" type="ORF">LC20004_05525</name>
</gene>
<sequence length="64" mass="7697">MNDSQKIFYRYLLKNMEEVNQDLERAIIRMRNKWKAAPPELVHAMRNLSAFEKNQVICELTLPF</sequence>
<organism evidence="1 2">
    <name type="scientific">Loigolactobacillus coryniformis subsp. torquens DSM 20004 = KCTC 3535</name>
    <dbReference type="NCBI Taxonomy" id="1423822"/>
    <lineage>
        <taxon>Bacteria</taxon>
        <taxon>Bacillati</taxon>
        <taxon>Bacillota</taxon>
        <taxon>Bacilli</taxon>
        <taxon>Lactobacillales</taxon>
        <taxon>Lactobacillaceae</taxon>
        <taxon>Loigolactobacillus</taxon>
    </lineage>
</organism>
<keyword evidence="2" id="KW-1185">Reference proteome</keyword>
<dbReference type="RefSeq" id="WP_010012980.1">
    <property type="nucleotide sequence ID" value="NZ_AEOS01000102.1"/>
</dbReference>
<dbReference type="KEGG" id="lcy:LC20004_05525"/>
<evidence type="ECO:0000313" key="2">
    <source>
        <dbReference type="Proteomes" id="UP000223559"/>
    </source>
</evidence>
<name>A0A2D1KMM8_9LACO</name>
<evidence type="ECO:0000313" key="1">
    <source>
        <dbReference type="EMBL" id="ATO43400.1"/>
    </source>
</evidence>
<protein>
    <submittedName>
        <fullName evidence="1">Uncharacterized protein</fullName>
    </submittedName>
</protein>
<dbReference type="AlphaFoldDB" id="A0A2D1KMM8"/>
<proteinExistence type="predicted"/>
<dbReference type="Proteomes" id="UP000223559">
    <property type="component" value="Chromosome"/>
</dbReference>
<dbReference type="EMBL" id="CP017697">
    <property type="protein sequence ID" value="ATO43400.1"/>
    <property type="molecule type" value="Genomic_DNA"/>
</dbReference>